<keyword evidence="4" id="KW-0472">Membrane</keyword>
<evidence type="ECO:0000313" key="7">
    <source>
        <dbReference type="EMBL" id="KAG5830687.1"/>
    </source>
</evidence>
<evidence type="ECO:0000256" key="4">
    <source>
        <dbReference type="ARBA" id="ARBA00023136"/>
    </source>
</evidence>
<keyword evidence="3 5" id="KW-0732">Signal</keyword>
<dbReference type="Pfam" id="PF00188">
    <property type="entry name" value="CAP"/>
    <property type="match status" value="1"/>
</dbReference>
<dbReference type="EMBL" id="JAFIRN010000019">
    <property type="protein sequence ID" value="KAG5830687.1"/>
    <property type="molecule type" value="Genomic_DNA"/>
</dbReference>
<evidence type="ECO:0000256" key="3">
    <source>
        <dbReference type="ARBA" id="ARBA00022729"/>
    </source>
</evidence>
<dbReference type="GO" id="GO:0016020">
    <property type="term" value="C:membrane"/>
    <property type="evidence" value="ECO:0007669"/>
    <property type="project" value="UniProtKB-SubCell"/>
</dbReference>
<name>A0A9D3LHD5_ANGAN</name>
<protein>
    <recommendedName>
        <fullName evidence="6">SCP domain-containing protein</fullName>
    </recommendedName>
</protein>
<reference evidence="7" key="1">
    <citation type="submission" date="2021-01" db="EMBL/GenBank/DDBJ databases">
        <title>A chromosome-scale assembly of European eel, Anguilla anguilla.</title>
        <authorList>
            <person name="Henkel C."/>
            <person name="Jong-Raadsen S.A."/>
            <person name="Dufour S."/>
            <person name="Weltzien F.-A."/>
            <person name="Palstra A.P."/>
            <person name="Pelster B."/>
            <person name="Spaink H.P."/>
            <person name="Van Den Thillart G.E."/>
            <person name="Jansen H."/>
            <person name="Zahm M."/>
            <person name="Klopp C."/>
            <person name="Cedric C."/>
            <person name="Louis A."/>
            <person name="Berthelot C."/>
            <person name="Parey E."/>
            <person name="Roest Crollius H."/>
            <person name="Montfort J."/>
            <person name="Robinson-Rechavi M."/>
            <person name="Bucao C."/>
            <person name="Bouchez O."/>
            <person name="Gislard M."/>
            <person name="Lluch J."/>
            <person name="Milhes M."/>
            <person name="Lampietro C."/>
            <person name="Lopez Roques C."/>
            <person name="Donnadieu C."/>
            <person name="Braasch I."/>
            <person name="Desvignes T."/>
            <person name="Postlethwait J."/>
            <person name="Bobe J."/>
            <person name="Guiguen Y."/>
            <person name="Dirks R."/>
        </authorList>
    </citation>
    <scope>NUCLEOTIDE SEQUENCE</scope>
    <source>
        <strain evidence="7">Tag_6206</strain>
        <tissue evidence="7">Liver</tissue>
    </source>
</reference>
<dbReference type="PANTHER" id="PTHR10334">
    <property type="entry name" value="CYSTEINE-RICH SECRETORY PROTEIN-RELATED"/>
    <property type="match status" value="1"/>
</dbReference>
<dbReference type="SMART" id="SM00198">
    <property type="entry name" value="SCP"/>
    <property type="match status" value="1"/>
</dbReference>
<dbReference type="PRINTS" id="PR00838">
    <property type="entry name" value="V5ALLERGEN"/>
</dbReference>
<gene>
    <name evidence="7" type="ORF">ANANG_G00313280</name>
</gene>
<comment type="caution">
    <text evidence="7">The sequence shown here is derived from an EMBL/GenBank/DDBJ whole genome shotgun (WGS) entry which is preliminary data.</text>
</comment>
<dbReference type="Proteomes" id="UP001044222">
    <property type="component" value="Chromosome 19"/>
</dbReference>
<feature type="chain" id="PRO_5038986363" description="SCP domain-containing protein" evidence="5">
    <location>
        <begin position="24"/>
        <end position="277"/>
    </location>
</feature>
<evidence type="ECO:0000256" key="2">
    <source>
        <dbReference type="ARBA" id="ARBA00009923"/>
    </source>
</evidence>
<evidence type="ECO:0000259" key="6">
    <source>
        <dbReference type="SMART" id="SM00198"/>
    </source>
</evidence>
<comment type="similarity">
    <text evidence="2">Belongs to the CRISP family.</text>
</comment>
<evidence type="ECO:0000256" key="5">
    <source>
        <dbReference type="SAM" id="SignalP"/>
    </source>
</evidence>
<dbReference type="Gene3D" id="3.40.33.10">
    <property type="entry name" value="CAP"/>
    <property type="match status" value="1"/>
</dbReference>
<keyword evidence="8" id="KW-1185">Reference proteome</keyword>
<dbReference type="InterPro" id="IPR002413">
    <property type="entry name" value="V5_allergen-like"/>
</dbReference>
<organism evidence="7 8">
    <name type="scientific">Anguilla anguilla</name>
    <name type="common">European freshwater eel</name>
    <name type="synonym">Muraena anguilla</name>
    <dbReference type="NCBI Taxonomy" id="7936"/>
    <lineage>
        <taxon>Eukaryota</taxon>
        <taxon>Metazoa</taxon>
        <taxon>Chordata</taxon>
        <taxon>Craniata</taxon>
        <taxon>Vertebrata</taxon>
        <taxon>Euteleostomi</taxon>
        <taxon>Actinopterygii</taxon>
        <taxon>Neopterygii</taxon>
        <taxon>Teleostei</taxon>
        <taxon>Anguilliformes</taxon>
        <taxon>Anguillidae</taxon>
        <taxon>Anguilla</taxon>
    </lineage>
</organism>
<dbReference type="AlphaFoldDB" id="A0A9D3LHD5"/>
<dbReference type="InterPro" id="IPR001283">
    <property type="entry name" value="CRISP-related"/>
</dbReference>
<comment type="subcellular location">
    <subcellularLocation>
        <location evidence="1">Membrane</location>
    </subcellularLocation>
</comment>
<accession>A0A9D3LHD5</accession>
<evidence type="ECO:0000313" key="8">
    <source>
        <dbReference type="Proteomes" id="UP001044222"/>
    </source>
</evidence>
<feature type="signal peptide" evidence="5">
    <location>
        <begin position="1"/>
        <end position="23"/>
    </location>
</feature>
<dbReference type="SUPFAM" id="SSF55797">
    <property type="entry name" value="PR-1-like"/>
    <property type="match status" value="1"/>
</dbReference>
<dbReference type="PRINTS" id="PR00837">
    <property type="entry name" value="V5TPXLIKE"/>
</dbReference>
<evidence type="ECO:0000256" key="1">
    <source>
        <dbReference type="ARBA" id="ARBA00004370"/>
    </source>
</evidence>
<feature type="domain" description="SCP" evidence="6">
    <location>
        <begin position="36"/>
        <end position="190"/>
    </location>
</feature>
<dbReference type="InterPro" id="IPR035940">
    <property type="entry name" value="CAP_sf"/>
</dbReference>
<dbReference type="InterPro" id="IPR014044">
    <property type="entry name" value="CAP_dom"/>
</dbReference>
<dbReference type="FunFam" id="3.40.33.10:FF:000008">
    <property type="entry name" value="GLI pathogenesis-related 1 (Glioma)"/>
    <property type="match status" value="1"/>
</dbReference>
<proteinExistence type="inferred from homology"/>
<sequence length="277" mass="30573">MTPLLSRTLRLAVLIDALAGVRSAPEGQLPDITDRAFIDACVQAHNGHRANVTPPASDMRYMTWDGALAKSARAWARSCRFSHNPLLSTPRKLHPQFHPVGENLWVGESVSGFQAEKAVRKWHEEVTDFTYSTLACRPEKMCGHYKQVVWAKSYKVGCAVQFCPNGVEEYSKKKSTIFVCNYGEAGNFKGFPPYSAGESCSACGRETCERRLCRDSKRDEEKSYSSWSPDWDPGAASSASCSAACLAGLVPRPLSLLLMCAGVYGLQVLRQILFAHE</sequence>